<dbReference type="InterPro" id="IPR006674">
    <property type="entry name" value="HD_domain"/>
</dbReference>
<protein>
    <submittedName>
        <fullName evidence="5">HD domain-containing protein</fullName>
    </submittedName>
</protein>
<keyword evidence="2" id="KW-0378">Hydrolase</keyword>
<evidence type="ECO:0000256" key="2">
    <source>
        <dbReference type="ARBA" id="ARBA00022801"/>
    </source>
</evidence>
<evidence type="ECO:0000256" key="1">
    <source>
        <dbReference type="ARBA" id="ARBA00022723"/>
    </source>
</evidence>
<keyword evidence="6" id="KW-1185">Reference proteome</keyword>
<evidence type="ECO:0000313" key="5">
    <source>
        <dbReference type="EMBL" id="KAF5827434.1"/>
    </source>
</evidence>
<dbReference type="PANTHER" id="PTHR11845:SF13">
    <property type="entry name" value="5'-DEOXYNUCLEOTIDASE HDDC2"/>
    <property type="match status" value="1"/>
</dbReference>
<feature type="compositionally biased region" description="Polar residues" evidence="3">
    <location>
        <begin position="21"/>
        <end position="38"/>
    </location>
</feature>
<dbReference type="SUPFAM" id="SSF109604">
    <property type="entry name" value="HD-domain/PDEase-like"/>
    <property type="match status" value="1"/>
</dbReference>
<reference evidence="5" key="1">
    <citation type="submission" date="2017-08" db="EMBL/GenBank/DDBJ databases">
        <authorList>
            <person name="Polle J.E."/>
            <person name="Barry K."/>
            <person name="Cushman J."/>
            <person name="Schmutz J."/>
            <person name="Tran D."/>
            <person name="Hathwaick L.T."/>
            <person name="Yim W.C."/>
            <person name="Jenkins J."/>
            <person name="Mckie-Krisberg Z.M."/>
            <person name="Prochnik S."/>
            <person name="Lindquist E."/>
            <person name="Dockter R.B."/>
            <person name="Adam C."/>
            <person name="Molina H."/>
            <person name="Bunkerborg J."/>
            <person name="Jin E."/>
            <person name="Buchheim M."/>
            <person name="Magnuson J."/>
        </authorList>
    </citation>
    <scope>NUCLEOTIDE SEQUENCE</scope>
    <source>
        <strain evidence="5">CCAP 19/18</strain>
    </source>
</reference>
<dbReference type="PANTHER" id="PTHR11845">
    <property type="entry name" value="5'-DEOXYNUCLEOTIDASE HDDC2"/>
    <property type="match status" value="1"/>
</dbReference>
<dbReference type="Pfam" id="PF13023">
    <property type="entry name" value="HD_3"/>
    <property type="match status" value="1"/>
</dbReference>
<comment type="caution">
    <text evidence="5">The sequence shown here is derived from an EMBL/GenBank/DDBJ whole genome shotgun (WGS) entry which is preliminary data.</text>
</comment>
<evidence type="ECO:0000259" key="4">
    <source>
        <dbReference type="Pfam" id="PF13023"/>
    </source>
</evidence>
<dbReference type="EMBL" id="MU070506">
    <property type="protein sequence ID" value="KAF5827434.1"/>
    <property type="molecule type" value="Genomic_DNA"/>
</dbReference>
<evidence type="ECO:0000256" key="3">
    <source>
        <dbReference type="SAM" id="MobiDB-lite"/>
    </source>
</evidence>
<accession>A0ABQ7FYQ7</accession>
<sequence length="239" mass="26263">MLAAGRKLTYCTTSKLTSRTSSMVPCASSTPPGPNNNGDAPKASPSPASALNFLLLASNLKTNKRTGWVLRNVHGPESIADHMYRMSLMSLIAGDTGVDQNRCIKMSIVHDVAEAIVGDITPHCKISKEEKKRLEENAIIQMEQMLGAGTAAANEVGTLWREYEAAQTPEAQWVKDLDKLEMIMQAYEYETAQPDLNLQEFFDATENVFKTPLGKAWADELRARRKSKKQGDGTADDKS</sequence>
<organism evidence="5 6">
    <name type="scientific">Dunaliella salina</name>
    <name type="common">Green alga</name>
    <name type="synonym">Protococcus salinus</name>
    <dbReference type="NCBI Taxonomy" id="3046"/>
    <lineage>
        <taxon>Eukaryota</taxon>
        <taxon>Viridiplantae</taxon>
        <taxon>Chlorophyta</taxon>
        <taxon>core chlorophytes</taxon>
        <taxon>Chlorophyceae</taxon>
        <taxon>CS clade</taxon>
        <taxon>Chlamydomonadales</taxon>
        <taxon>Dunaliellaceae</taxon>
        <taxon>Dunaliella</taxon>
    </lineage>
</organism>
<feature type="region of interest" description="Disordered" evidence="3">
    <location>
        <begin position="21"/>
        <end position="45"/>
    </location>
</feature>
<dbReference type="Gene3D" id="1.10.3210.10">
    <property type="entry name" value="Hypothetical protein af1432"/>
    <property type="match status" value="1"/>
</dbReference>
<evidence type="ECO:0000313" key="6">
    <source>
        <dbReference type="Proteomes" id="UP000815325"/>
    </source>
</evidence>
<dbReference type="Proteomes" id="UP000815325">
    <property type="component" value="Unassembled WGS sequence"/>
</dbReference>
<dbReference type="InterPro" id="IPR039356">
    <property type="entry name" value="YfbR/HDDC2"/>
</dbReference>
<name>A0ABQ7FYQ7_DUNSA</name>
<gene>
    <name evidence="5" type="ORF">DUNSADRAFT_680</name>
</gene>
<keyword evidence="1" id="KW-0479">Metal-binding</keyword>
<proteinExistence type="predicted"/>
<feature type="domain" description="HD" evidence="4">
    <location>
        <begin position="58"/>
        <end position="211"/>
    </location>
</feature>